<evidence type="ECO:0000256" key="6">
    <source>
        <dbReference type="ARBA" id="ARBA00022833"/>
    </source>
</evidence>
<dbReference type="Pfam" id="PF01530">
    <property type="entry name" value="zf-C2HC"/>
    <property type="match status" value="2"/>
</dbReference>
<evidence type="ECO:0000256" key="4">
    <source>
        <dbReference type="ARBA" id="ARBA00022737"/>
    </source>
</evidence>
<evidence type="ECO:0000256" key="7">
    <source>
        <dbReference type="ARBA" id="ARBA00023015"/>
    </source>
</evidence>
<keyword evidence="7" id="KW-0805">Transcription regulation</keyword>
<keyword evidence="4" id="KW-0677">Repeat</keyword>
<dbReference type="Proteomes" id="UP000821853">
    <property type="component" value="Chromosome 5"/>
</dbReference>
<evidence type="ECO:0008006" key="13">
    <source>
        <dbReference type="Google" id="ProtNLM"/>
    </source>
</evidence>
<feature type="region of interest" description="Disordered" evidence="10">
    <location>
        <begin position="48"/>
        <end position="69"/>
    </location>
</feature>
<evidence type="ECO:0000256" key="10">
    <source>
        <dbReference type="SAM" id="MobiDB-lite"/>
    </source>
</evidence>
<comment type="subcellular location">
    <subcellularLocation>
        <location evidence="1">Nucleus</location>
    </subcellularLocation>
</comment>
<keyword evidence="3" id="KW-0479">Metal-binding</keyword>
<dbReference type="EMBL" id="JABSTR010000007">
    <property type="protein sequence ID" value="KAH9375690.1"/>
    <property type="molecule type" value="Genomic_DNA"/>
</dbReference>
<dbReference type="PANTHER" id="PTHR10816">
    <property type="entry name" value="MYELIN TRANSCRIPTION FACTOR 1-RELATED"/>
    <property type="match status" value="1"/>
</dbReference>
<dbReference type="GO" id="GO:0005634">
    <property type="term" value="C:nucleus"/>
    <property type="evidence" value="ECO:0007669"/>
    <property type="project" value="UniProtKB-SubCell"/>
</dbReference>
<dbReference type="VEuPathDB" id="VectorBase:HLOH_063925"/>
<organism evidence="11 12">
    <name type="scientific">Haemaphysalis longicornis</name>
    <name type="common">Bush tick</name>
    <dbReference type="NCBI Taxonomy" id="44386"/>
    <lineage>
        <taxon>Eukaryota</taxon>
        <taxon>Metazoa</taxon>
        <taxon>Ecdysozoa</taxon>
        <taxon>Arthropoda</taxon>
        <taxon>Chelicerata</taxon>
        <taxon>Arachnida</taxon>
        <taxon>Acari</taxon>
        <taxon>Parasitiformes</taxon>
        <taxon>Ixodida</taxon>
        <taxon>Ixodoidea</taxon>
        <taxon>Ixodidae</taxon>
        <taxon>Haemaphysalinae</taxon>
        <taxon>Haemaphysalis</taxon>
    </lineage>
</organism>
<dbReference type="FunFam" id="4.10.320.30:FF:000001">
    <property type="entry name" value="Myelin transcription factor 1-like, a"/>
    <property type="match status" value="1"/>
</dbReference>
<feature type="region of interest" description="Disordered" evidence="10">
    <location>
        <begin position="194"/>
        <end position="230"/>
    </location>
</feature>
<dbReference type="GO" id="GO:0006355">
    <property type="term" value="P:regulation of DNA-templated transcription"/>
    <property type="evidence" value="ECO:0007669"/>
    <property type="project" value="InterPro"/>
</dbReference>
<gene>
    <name evidence="11" type="ORF">HPB48_003198</name>
</gene>
<dbReference type="OrthoDB" id="10069059at2759"/>
<evidence type="ECO:0000256" key="2">
    <source>
        <dbReference type="ARBA" id="ARBA00010194"/>
    </source>
</evidence>
<keyword evidence="8" id="KW-0804">Transcription</keyword>
<proteinExistence type="inferred from homology"/>
<dbReference type="AlphaFoldDB" id="A0A9J6GKG0"/>
<keyword evidence="12" id="KW-1185">Reference proteome</keyword>
<comment type="caution">
    <text evidence="11">The sequence shown here is derived from an EMBL/GenBank/DDBJ whole genome shotgun (WGS) entry which is preliminary data.</text>
</comment>
<comment type="similarity">
    <text evidence="2">Belongs to the MYT1 family.</text>
</comment>
<keyword evidence="6" id="KW-0862">Zinc</keyword>
<dbReference type="Gene3D" id="4.10.320.30">
    <property type="match status" value="2"/>
</dbReference>
<name>A0A9J6GKG0_HAELO</name>
<evidence type="ECO:0000313" key="12">
    <source>
        <dbReference type="Proteomes" id="UP000821853"/>
    </source>
</evidence>
<reference evidence="11 12" key="1">
    <citation type="journal article" date="2020" name="Cell">
        <title>Large-Scale Comparative Analyses of Tick Genomes Elucidate Their Genetic Diversity and Vector Capacities.</title>
        <authorList>
            <consortium name="Tick Genome and Microbiome Consortium (TIGMIC)"/>
            <person name="Jia N."/>
            <person name="Wang J."/>
            <person name="Shi W."/>
            <person name="Du L."/>
            <person name="Sun Y."/>
            <person name="Zhan W."/>
            <person name="Jiang J.F."/>
            <person name="Wang Q."/>
            <person name="Zhang B."/>
            <person name="Ji P."/>
            <person name="Bell-Sakyi L."/>
            <person name="Cui X.M."/>
            <person name="Yuan T.T."/>
            <person name="Jiang B.G."/>
            <person name="Yang W.F."/>
            <person name="Lam T.T."/>
            <person name="Chang Q.C."/>
            <person name="Ding S.J."/>
            <person name="Wang X.J."/>
            <person name="Zhu J.G."/>
            <person name="Ruan X.D."/>
            <person name="Zhao L."/>
            <person name="Wei J.T."/>
            <person name="Ye R.Z."/>
            <person name="Que T.C."/>
            <person name="Du C.H."/>
            <person name="Zhou Y.H."/>
            <person name="Cheng J.X."/>
            <person name="Dai P.F."/>
            <person name="Guo W.B."/>
            <person name="Han X.H."/>
            <person name="Huang E.J."/>
            <person name="Li L.F."/>
            <person name="Wei W."/>
            <person name="Gao Y.C."/>
            <person name="Liu J.Z."/>
            <person name="Shao H.Z."/>
            <person name="Wang X."/>
            <person name="Wang C.C."/>
            <person name="Yang T.C."/>
            <person name="Huo Q.B."/>
            <person name="Li W."/>
            <person name="Chen H.Y."/>
            <person name="Chen S.E."/>
            <person name="Zhou L.G."/>
            <person name="Ni X.B."/>
            <person name="Tian J.H."/>
            <person name="Sheng Y."/>
            <person name="Liu T."/>
            <person name="Pan Y.S."/>
            <person name="Xia L.Y."/>
            <person name="Li J."/>
            <person name="Zhao F."/>
            <person name="Cao W.C."/>
        </authorList>
    </citation>
    <scope>NUCLEOTIDE SEQUENCE [LARGE SCALE GENOMIC DNA]</scope>
    <source>
        <strain evidence="11">HaeL-2018</strain>
    </source>
</reference>
<dbReference type="GO" id="GO:0008270">
    <property type="term" value="F:zinc ion binding"/>
    <property type="evidence" value="ECO:0007669"/>
    <property type="project" value="UniProtKB-KW"/>
</dbReference>
<dbReference type="PROSITE" id="PS51802">
    <property type="entry name" value="ZF_CCHHC"/>
    <property type="match status" value="1"/>
</dbReference>
<evidence type="ECO:0000256" key="8">
    <source>
        <dbReference type="ARBA" id="ARBA00023163"/>
    </source>
</evidence>
<protein>
    <recommendedName>
        <fullName evidence="13">Myelin transcription factor 1</fullName>
    </recommendedName>
</protein>
<evidence type="ECO:0000256" key="9">
    <source>
        <dbReference type="ARBA" id="ARBA00023242"/>
    </source>
</evidence>
<dbReference type="PANTHER" id="PTHR10816:SF15">
    <property type="entry name" value="MYELIN TRANSCRIPTION FACTOR 1-LIKE PROTEIN"/>
    <property type="match status" value="1"/>
</dbReference>
<dbReference type="GO" id="GO:0007399">
    <property type="term" value="P:nervous system development"/>
    <property type="evidence" value="ECO:0007669"/>
    <property type="project" value="UniProtKB-KW"/>
</dbReference>
<keyword evidence="5" id="KW-0863">Zinc-finger</keyword>
<accession>A0A9J6GKG0</accession>
<feature type="compositionally biased region" description="Basic and acidic residues" evidence="10">
    <location>
        <begin position="207"/>
        <end position="217"/>
    </location>
</feature>
<feature type="region of interest" description="Disordered" evidence="10">
    <location>
        <begin position="239"/>
        <end position="258"/>
    </location>
</feature>
<sequence length="387" mass="40787">MQSEETSGVANTSVAANWLHSYAGNSTAAVLETPDRGFGLEAVAATKTPPVGSTLGQGPPSEPVEHEATAPLRNEDNYKQGRPSADIFGRHVSQNKANSGAIGMAASLRPCGCSAGGLPSLPWEGPPQPIRVLHQPHVNGETKPSLHSSDRAPLQSDGIFWFSGKDVTVANGAPAVAAVAPRVSGSTIITVRNNEPPELEVSSGHGKAVEKFTDGDKNGAYQSFPQDDNEQLVPQLDEEDERDTLNLPGPSHDTPRNVTCPTPGCDGSGHARGFYTHHRSLSGCPRVAKDMRKMPAPTCPTPGCDGTGHVCSGRYTHRTASSCPIAAREKAQTEAENLGQCPPACPFQQRSGVLCAGARAVPFRDPVTLIEGYYIECEHVPPVADLN</sequence>
<dbReference type="SUPFAM" id="SSF103637">
    <property type="entry name" value="CCHHC domain"/>
    <property type="match status" value="2"/>
</dbReference>
<dbReference type="InterPro" id="IPR002515">
    <property type="entry name" value="Znf_C2H2C"/>
</dbReference>
<dbReference type="InterPro" id="IPR036060">
    <property type="entry name" value="Znf_C2H2C_sf"/>
</dbReference>
<keyword evidence="9" id="KW-0539">Nucleus</keyword>
<evidence type="ECO:0000256" key="3">
    <source>
        <dbReference type="ARBA" id="ARBA00022723"/>
    </source>
</evidence>
<evidence type="ECO:0000313" key="11">
    <source>
        <dbReference type="EMBL" id="KAH9375690.1"/>
    </source>
</evidence>
<evidence type="ECO:0000256" key="5">
    <source>
        <dbReference type="ARBA" id="ARBA00022771"/>
    </source>
</evidence>
<evidence type="ECO:0000256" key="1">
    <source>
        <dbReference type="ARBA" id="ARBA00004123"/>
    </source>
</evidence>